<evidence type="ECO:0000313" key="1">
    <source>
        <dbReference type="EMBL" id="TDZ27502.1"/>
    </source>
</evidence>
<name>A0A4R8PPE8_9PEZI</name>
<sequence>MKESNRRLALSLSYNNTTTPTNNNNNNNKNKNTITILNPYNFSINFNFIKIINNYNTYSYSYKSLNKLLLYKDNFTTLPSFFKIVIVKFSLKILLVDKAINIAKKHKVKII</sequence>
<organism evidence="1 2">
    <name type="scientific">Colletotrichum spinosum</name>
    <dbReference type="NCBI Taxonomy" id="1347390"/>
    <lineage>
        <taxon>Eukaryota</taxon>
        <taxon>Fungi</taxon>
        <taxon>Dikarya</taxon>
        <taxon>Ascomycota</taxon>
        <taxon>Pezizomycotina</taxon>
        <taxon>Sordariomycetes</taxon>
        <taxon>Hypocreomycetidae</taxon>
        <taxon>Glomerellales</taxon>
        <taxon>Glomerellaceae</taxon>
        <taxon>Colletotrichum</taxon>
        <taxon>Colletotrichum orbiculare species complex</taxon>
    </lineage>
</organism>
<dbReference type="Proteomes" id="UP000295083">
    <property type="component" value="Unassembled WGS sequence"/>
</dbReference>
<dbReference type="AlphaFoldDB" id="A0A4R8PPE8"/>
<reference evidence="1 2" key="1">
    <citation type="submission" date="2018-11" db="EMBL/GenBank/DDBJ databases">
        <title>Genome sequence and assembly of Colletotrichum spinosum.</title>
        <authorList>
            <person name="Gan P."/>
            <person name="Shirasu K."/>
        </authorList>
    </citation>
    <scope>NUCLEOTIDE SEQUENCE [LARGE SCALE GENOMIC DNA]</scope>
    <source>
        <strain evidence="1 2">CBS 515.97</strain>
    </source>
</reference>
<protein>
    <submittedName>
        <fullName evidence="1">Uncharacterized protein</fullName>
    </submittedName>
</protein>
<evidence type="ECO:0000313" key="2">
    <source>
        <dbReference type="Proteomes" id="UP000295083"/>
    </source>
</evidence>
<keyword evidence="2" id="KW-1185">Reference proteome</keyword>
<comment type="caution">
    <text evidence="1">The sequence shown here is derived from an EMBL/GenBank/DDBJ whole genome shotgun (WGS) entry which is preliminary data.</text>
</comment>
<accession>A0A4R8PPE8</accession>
<gene>
    <name evidence="1" type="ORF">C8035_v005767</name>
</gene>
<proteinExistence type="predicted"/>
<dbReference type="EMBL" id="QAPG01002816">
    <property type="protein sequence ID" value="TDZ27502.1"/>
    <property type="molecule type" value="Genomic_DNA"/>
</dbReference>